<feature type="non-terminal residue" evidence="6">
    <location>
        <position position="1"/>
    </location>
</feature>
<dbReference type="Gene3D" id="1.20.1080.10">
    <property type="entry name" value="Glycerol uptake facilitator protein"/>
    <property type="match status" value="1"/>
</dbReference>
<evidence type="ECO:0000313" key="7">
    <source>
        <dbReference type="Proteomes" id="UP000518911"/>
    </source>
</evidence>
<dbReference type="OrthoDB" id="3222at2759"/>
<gene>
    <name evidence="6" type="primary">Aqp8</name>
    <name evidence="6" type="ORF">ATLROG_R10226</name>
</gene>
<dbReference type="InterPro" id="IPR000425">
    <property type="entry name" value="MIP"/>
</dbReference>
<proteinExistence type="predicted"/>
<dbReference type="EMBL" id="VZUJ01086244">
    <property type="protein sequence ID" value="NXV78250.1"/>
    <property type="molecule type" value="Genomic_DNA"/>
</dbReference>
<evidence type="ECO:0000256" key="2">
    <source>
        <dbReference type="ARBA" id="ARBA00022692"/>
    </source>
</evidence>
<comment type="caution">
    <text evidence="6">The sequence shown here is derived from an EMBL/GenBank/DDBJ whole genome shotgun (WGS) entry which is preliminary data.</text>
</comment>
<sequence length="73" mass="7903">ESRLDMDLKPRSLQPHWYELYVQPCVAELLGSALFIFIGCLSVVENVEGTGRLQPALAHGLALGLAIAILGDI</sequence>
<feature type="non-terminal residue" evidence="6">
    <location>
        <position position="73"/>
    </location>
</feature>
<dbReference type="PRINTS" id="PR02020">
    <property type="entry name" value="AQUAPORIN8"/>
</dbReference>
<dbReference type="GO" id="GO:0016020">
    <property type="term" value="C:membrane"/>
    <property type="evidence" value="ECO:0007669"/>
    <property type="project" value="UniProtKB-SubCell"/>
</dbReference>
<evidence type="ECO:0000256" key="1">
    <source>
        <dbReference type="ARBA" id="ARBA00004141"/>
    </source>
</evidence>
<dbReference type="Pfam" id="PF00230">
    <property type="entry name" value="MIP"/>
    <property type="match status" value="1"/>
</dbReference>
<dbReference type="SUPFAM" id="SSF81338">
    <property type="entry name" value="Aquaporin-like"/>
    <property type="match status" value="1"/>
</dbReference>
<evidence type="ECO:0000313" key="6">
    <source>
        <dbReference type="EMBL" id="NXV78250.1"/>
    </source>
</evidence>
<evidence type="ECO:0000256" key="4">
    <source>
        <dbReference type="ARBA" id="ARBA00023136"/>
    </source>
</evidence>
<organism evidence="6 7">
    <name type="scientific">Atlantisia rogersi</name>
    <name type="common">Inaccessible Island rail</name>
    <dbReference type="NCBI Taxonomy" id="2478892"/>
    <lineage>
        <taxon>Eukaryota</taxon>
        <taxon>Metazoa</taxon>
        <taxon>Chordata</taxon>
        <taxon>Craniata</taxon>
        <taxon>Vertebrata</taxon>
        <taxon>Euteleostomi</taxon>
        <taxon>Archelosauria</taxon>
        <taxon>Archosauria</taxon>
        <taxon>Dinosauria</taxon>
        <taxon>Saurischia</taxon>
        <taxon>Theropoda</taxon>
        <taxon>Coelurosauria</taxon>
        <taxon>Aves</taxon>
        <taxon>Neognathae</taxon>
        <taxon>Neoaves</taxon>
        <taxon>Gruiformes</taxon>
        <taxon>Rallidae</taxon>
        <taxon>Atlantisia</taxon>
    </lineage>
</organism>
<feature type="transmembrane region" description="Helical" evidence="5">
    <location>
        <begin position="20"/>
        <end position="44"/>
    </location>
</feature>
<evidence type="ECO:0000256" key="3">
    <source>
        <dbReference type="ARBA" id="ARBA00022989"/>
    </source>
</evidence>
<dbReference type="Proteomes" id="UP000518911">
    <property type="component" value="Unassembled WGS sequence"/>
</dbReference>
<dbReference type="AlphaFoldDB" id="A0A7L3WNP5"/>
<dbReference type="InterPro" id="IPR023271">
    <property type="entry name" value="Aquaporin-like"/>
</dbReference>
<name>A0A7L3WNP5_9GRUI</name>
<keyword evidence="4 5" id="KW-0472">Membrane</keyword>
<keyword evidence="2 5" id="KW-0812">Transmembrane</keyword>
<keyword evidence="3 5" id="KW-1133">Transmembrane helix</keyword>
<dbReference type="GO" id="GO:0015267">
    <property type="term" value="F:channel activity"/>
    <property type="evidence" value="ECO:0007669"/>
    <property type="project" value="InterPro"/>
</dbReference>
<accession>A0A7L3WNP5</accession>
<evidence type="ECO:0000256" key="5">
    <source>
        <dbReference type="SAM" id="Phobius"/>
    </source>
</evidence>
<comment type="subcellular location">
    <subcellularLocation>
        <location evidence="1">Membrane</location>
        <topology evidence="1">Multi-pass membrane protein</topology>
    </subcellularLocation>
</comment>
<dbReference type="InterPro" id="IPR023277">
    <property type="entry name" value="Aquaporin_8"/>
</dbReference>
<protein>
    <submittedName>
        <fullName evidence="6">AQP8 protein</fullName>
    </submittedName>
</protein>
<reference evidence="6 7" key="1">
    <citation type="submission" date="2019-09" db="EMBL/GenBank/DDBJ databases">
        <title>Bird 10,000 Genomes (B10K) Project - Family phase.</title>
        <authorList>
            <person name="Zhang G."/>
        </authorList>
    </citation>
    <scope>NUCLEOTIDE SEQUENCE [LARGE SCALE GENOMIC DNA]</scope>
    <source>
        <strain evidence="6">OUT-0055</strain>
        <tissue evidence="6">Blood</tissue>
    </source>
</reference>
<keyword evidence="7" id="KW-1185">Reference proteome</keyword>